<keyword evidence="7" id="KW-1133">Transmembrane helix</keyword>
<evidence type="ECO:0000256" key="7">
    <source>
        <dbReference type="ARBA" id="ARBA00022989"/>
    </source>
</evidence>
<protein>
    <submittedName>
        <fullName evidence="11">Glycosyltransferase family 71</fullName>
    </submittedName>
</protein>
<dbReference type="PANTHER" id="PTHR31646:SF1">
    <property type="entry name" value="ALPHA-1,2-MANNOSYLTRANSFERASE MNN2"/>
    <property type="match status" value="1"/>
</dbReference>
<dbReference type="InterPro" id="IPR022751">
    <property type="entry name" value="Alpha_mannosyltransferase"/>
</dbReference>
<evidence type="ECO:0000313" key="12">
    <source>
        <dbReference type="Proteomes" id="UP000830671"/>
    </source>
</evidence>
<feature type="signal peptide" evidence="10">
    <location>
        <begin position="1"/>
        <end position="28"/>
    </location>
</feature>
<dbReference type="RefSeq" id="XP_049153159.1">
    <property type="nucleotide sequence ID" value="XM_049296012.1"/>
</dbReference>
<dbReference type="GO" id="GO:0046354">
    <property type="term" value="P:mannan biosynthetic process"/>
    <property type="evidence" value="ECO:0007669"/>
    <property type="project" value="TreeGrafter"/>
</dbReference>
<evidence type="ECO:0000256" key="1">
    <source>
        <dbReference type="ARBA" id="ARBA00004323"/>
    </source>
</evidence>
<evidence type="ECO:0000256" key="4">
    <source>
        <dbReference type="ARBA" id="ARBA00022679"/>
    </source>
</evidence>
<accession>A0A9Q8T940</accession>
<evidence type="ECO:0000256" key="5">
    <source>
        <dbReference type="ARBA" id="ARBA00022692"/>
    </source>
</evidence>
<sequence length="546" mass="62455">MAGIKRTRIIFALVITVVLILLFKKGDSNPQTPQWTPNSPPGGSLINVDIPPDRVEVPIIDNNLQFQPPPVQAHVLLDAHKLPTADDFIPHFAAVTNIKGISQQEARASCTWPADMYVDFQFSDSLPWVIEDRPVLEIELRRREWQDFVKSGMIPYARAKDRFSGRGLVIVAGNADTVMRVKVILRQLKRLRSTIAVEIHYWDTEMDMGVMADLNALYEPIYYNDLSKEHNIVHIKKDGIFGINYQLKTAALLNSRWAEPLLLDSDNIPMIDPSILYDSMQYTEYHSVFWPDIARTRPQNPAWAIFNTPCKMAEHEQESGQLLVDKQRFWYHLQLASWLNNEQGKYYNEMLLGDKDMFRFAWHALRTTFGKPKKWVTSVGTENDGFYCGHSFAQHHPDDGRIAFLHGGLVKTAPLEVMRWNRDVKGGYLRHYKRAPSEESPEVNVNVAIKWDGATYMPQHSEKFVAAQCTDMFDVQARDLNEILPGVEQTFREIGGYWQLDQEDATKLGQSGSLSQSTQLWAPPPFGPPSFGRAIPKPTTLYYTYN</sequence>
<keyword evidence="12" id="KW-1185">Reference proteome</keyword>
<dbReference type="GO" id="GO:0000026">
    <property type="term" value="F:alpha-1,2-mannosyltransferase activity"/>
    <property type="evidence" value="ECO:0007669"/>
    <property type="project" value="TreeGrafter"/>
</dbReference>
<keyword evidence="5" id="KW-0812">Transmembrane</keyword>
<comment type="similarity">
    <text evidence="3">Belongs to the MNN1/MNT family.</text>
</comment>
<name>A0A9Q8T940_9PEZI</name>
<keyword evidence="10" id="KW-0732">Signal</keyword>
<organism evidence="11 12">
    <name type="scientific">Colletotrichum lupini</name>
    <dbReference type="NCBI Taxonomy" id="145971"/>
    <lineage>
        <taxon>Eukaryota</taxon>
        <taxon>Fungi</taxon>
        <taxon>Dikarya</taxon>
        <taxon>Ascomycota</taxon>
        <taxon>Pezizomycotina</taxon>
        <taxon>Sordariomycetes</taxon>
        <taxon>Hypocreomycetidae</taxon>
        <taxon>Glomerellales</taxon>
        <taxon>Glomerellaceae</taxon>
        <taxon>Colletotrichum</taxon>
        <taxon>Colletotrichum acutatum species complex</taxon>
    </lineage>
</organism>
<dbReference type="InterPro" id="IPR029044">
    <property type="entry name" value="Nucleotide-diphossugar_trans"/>
</dbReference>
<dbReference type="PANTHER" id="PTHR31646">
    <property type="entry name" value="ALPHA-1,2-MANNOSYLTRANSFERASE MNN2"/>
    <property type="match status" value="1"/>
</dbReference>
<dbReference type="AlphaFoldDB" id="A0A9Q8T940"/>
<feature type="chain" id="PRO_5040132946" evidence="10">
    <location>
        <begin position="29"/>
        <end position="546"/>
    </location>
</feature>
<dbReference type="EMBL" id="CP019481">
    <property type="protein sequence ID" value="UQC91561.1"/>
    <property type="molecule type" value="Genomic_DNA"/>
</dbReference>
<comment type="subcellular location">
    <subcellularLocation>
        <location evidence="1">Golgi apparatus membrane</location>
        <topology evidence="1">Single-pass type II membrane protein</topology>
    </subcellularLocation>
</comment>
<evidence type="ECO:0000313" key="11">
    <source>
        <dbReference type="EMBL" id="UQC91561.1"/>
    </source>
</evidence>
<gene>
    <name evidence="11" type="ORF">CLUP02_17097</name>
</gene>
<dbReference type="GeneID" id="73351022"/>
<evidence type="ECO:0000256" key="2">
    <source>
        <dbReference type="ARBA" id="ARBA00004922"/>
    </source>
</evidence>
<evidence type="ECO:0000256" key="9">
    <source>
        <dbReference type="ARBA" id="ARBA00023136"/>
    </source>
</evidence>
<dbReference type="SUPFAM" id="SSF53448">
    <property type="entry name" value="Nucleotide-diphospho-sugar transferases"/>
    <property type="match status" value="1"/>
</dbReference>
<evidence type="ECO:0000256" key="6">
    <source>
        <dbReference type="ARBA" id="ARBA00022968"/>
    </source>
</evidence>
<evidence type="ECO:0000256" key="3">
    <source>
        <dbReference type="ARBA" id="ARBA00009105"/>
    </source>
</evidence>
<evidence type="ECO:0000256" key="8">
    <source>
        <dbReference type="ARBA" id="ARBA00023034"/>
    </source>
</evidence>
<keyword evidence="6" id="KW-0735">Signal-anchor</keyword>
<proteinExistence type="inferred from homology"/>
<dbReference type="KEGG" id="clup:CLUP02_17097"/>
<keyword evidence="9" id="KW-0472">Membrane</keyword>
<dbReference type="Pfam" id="PF11051">
    <property type="entry name" value="Mannosyl_trans3"/>
    <property type="match status" value="2"/>
</dbReference>
<keyword evidence="8" id="KW-0333">Golgi apparatus</keyword>
<evidence type="ECO:0000256" key="10">
    <source>
        <dbReference type="SAM" id="SignalP"/>
    </source>
</evidence>
<reference evidence="11" key="1">
    <citation type="journal article" date="2021" name="Mol. Plant Microbe Interact.">
        <title>Complete Genome Sequence of the Plant-Pathogenic Fungus Colletotrichum lupini.</title>
        <authorList>
            <person name="Baroncelli R."/>
            <person name="Pensec F."/>
            <person name="Da Lio D."/>
            <person name="Boufleur T."/>
            <person name="Vicente I."/>
            <person name="Sarrocco S."/>
            <person name="Picot A."/>
            <person name="Baraldi E."/>
            <person name="Sukno S."/>
            <person name="Thon M."/>
            <person name="Le Floch G."/>
        </authorList>
    </citation>
    <scope>NUCLEOTIDE SEQUENCE</scope>
    <source>
        <strain evidence="11">IMI 504893</strain>
    </source>
</reference>
<comment type="pathway">
    <text evidence="2">Protein modification; protein glycosylation.</text>
</comment>
<dbReference type="Proteomes" id="UP000830671">
    <property type="component" value="Chromosome 9"/>
</dbReference>
<dbReference type="GO" id="GO:0000139">
    <property type="term" value="C:Golgi membrane"/>
    <property type="evidence" value="ECO:0007669"/>
    <property type="project" value="UniProtKB-SubCell"/>
</dbReference>
<keyword evidence="4" id="KW-0808">Transferase</keyword>